<keyword evidence="3" id="KW-0804">Transcription</keyword>
<evidence type="ECO:0000256" key="5">
    <source>
        <dbReference type="SAM" id="MobiDB-lite"/>
    </source>
</evidence>
<dbReference type="Pfam" id="PF00440">
    <property type="entry name" value="TetR_N"/>
    <property type="match status" value="1"/>
</dbReference>
<keyword evidence="2 4" id="KW-0238">DNA-binding</keyword>
<organism evidence="7 8">
    <name type="scientific">Streptomyces atratus</name>
    <dbReference type="NCBI Taxonomy" id="1893"/>
    <lineage>
        <taxon>Bacteria</taxon>
        <taxon>Bacillati</taxon>
        <taxon>Actinomycetota</taxon>
        <taxon>Actinomycetes</taxon>
        <taxon>Kitasatosporales</taxon>
        <taxon>Streptomycetaceae</taxon>
        <taxon>Streptomyces</taxon>
    </lineage>
</organism>
<name>A0A2Z5JS38_STRAR</name>
<dbReference type="AlphaFoldDB" id="A0A2Z5JS38"/>
<protein>
    <submittedName>
        <fullName evidence="7">TetR family transcriptional regulator</fullName>
    </submittedName>
</protein>
<dbReference type="Gene3D" id="1.10.357.10">
    <property type="entry name" value="Tetracycline Repressor, domain 2"/>
    <property type="match status" value="1"/>
</dbReference>
<feature type="region of interest" description="Disordered" evidence="5">
    <location>
        <begin position="1"/>
        <end position="23"/>
    </location>
</feature>
<dbReference type="GeneID" id="95521912"/>
<evidence type="ECO:0000256" key="2">
    <source>
        <dbReference type="ARBA" id="ARBA00023125"/>
    </source>
</evidence>
<dbReference type="PANTHER" id="PTHR30055:SF234">
    <property type="entry name" value="HTH-TYPE TRANSCRIPTIONAL REGULATOR BETI"/>
    <property type="match status" value="1"/>
</dbReference>
<proteinExistence type="predicted"/>
<sequence length="210" mass="23399">MAATSRPPSVSAPGTPPPLGLRERKKLRTRIAIRRATYRLISEQGYDATTIEQIAEAAEVSPSTVFRYFATKEDIVLTDEYDPIMEAELRNRPADEPPLESLRFIMAKALTAFLASEEEELRQRTRLMVEVPAIRARMTETMSDTAKVLARALADRSGRSPDDLEVRVFIAAVLGALREVTLYWGEHGQEGDLIAMINQALDTLEGGLRL</sequence>
<reference evidence="7 8" key="1">
    <citation type="journal article" date="2018" name="Front. Microbiol.">
        <title>Genome Sequencing of Streptomyces atratus SCSIOZH16 and Activation Production of Nocardamine via Metabolic Engineering.</title>
        <authorList>
            <person name="Li Y."/>
            <person name="Zhang C."/>
            <person name="Liu C."/>
            <person name="Ju J."/>
            <person name="Ma J."/>
        </authorList>
    </citation>
    <scope>NUCLEOTIDE SEQUENCE [LARGE SCALE GENOMIC DNA]</scope>
    <source>
        <strain evidence="7 8">SCSIO_ZH16</strain>
    </source>
</reference>
<dbReference type="KEGG" id="sata:C5746_26290"/>
<dbReference type="InterPro" id="IPR001647">
    <property type="entry name" value="HTH_TetR"/>
</dbReference>
<evidence type="ECO:0000256" key="4">
    <source>
        <dbReference type="PROSITE-ProRule" id="PRU00335"/>
    </source>
</evidence>
<dbReference type="RefSeq" id="WP_114249266.1">
    <property type="nucleotide sequence ID" value="NZ_CP027306.1"/>
</dbReference>
<dbReference type="SUPFAM" id="SSF46689">
    <property type="entry name" value="Homeodomain-like"/>
    <property type="match status" value="1"/>
</dbReference>
<dbReference type="Gene3D" id="1.10.10.60">
    <property type="entry name" value="Homeodomain-like"/>
    <property type="match status" value="1"/>
</dbReference>
<accession>A0A2Z5JS38</accession>
<keyword evidence="1" id="KW-0805">Transcription regulation</keyword>
<dbReference type="PRINTS" id="PR00455">
    <property type="entry name" value="HTHTETR"/>
</dbReference>
<evidence type="ECO:0000313" key="7">
    <source>
        <dbReference type="EMBL" id="AXE83049.1"/>
    </source>
</evidence>
<evidence type="ECO:0000256" key="3">
    <source>
        <dbReference type="ARBA" id="ARBA00023163"/>
    </source>
</evidence>
<dbReference type="Proteomes" id="UP000252698">
    <property type="component" value="Chromosome"/>
</dbReference>
<dbReference type="InterPro" id="IPR050109">
    <property type="entry name" value="HTH-type_TetR-like_transc_reg"/>
</dbReference>
<dbReference type="Pfam" id="PF17754">
    <property type="entry name" value="TetR_C_14"/>
    <property type="match status" value="1"/>
</dbReference>
<evidence type="ECO:0000256" key="1">
    <source>
        <dbReference type="ARBA" id="ARBA00023015"/>
    </source>
</evidence>
<dbReference type="PANTHER" id="PTHR30055">
    <property type="entry name" value="HTH-TYPE TRANSCRIPTIONAL REGULATOR RUTR"/>
    <property type="match status" value="1"/>
</dbReference>
<dbReference type="EMBL" id="CP027306">
    <property type="protein sequence ID" value="AXE83049.1"/>
    <property type="molecule type" value="Genomic_DNA"/>
</dbReference>
<evidence type="ECO:0000259" key="6">
    <source>
        <dbReference type="PROSITE" id="PS50977"/>
    </source>
</evidence>
<dbReference type="InterPro" id="IPR009057">
    <property type="entry name" value="Homeodomain-like_sf"/>
</dbReference>
<gene>
    <name evidence="7" type="ORF">C5746_26290</name>
</gene>
<dbReference type="InterPro" id="IPR041347">
    <property type="entry name" value="MftR_C"/>
</dbReference>
<evidence type="ECO:0000313" key="8">
    <source>
        <dbReference type="Proteomes" id="UP000252698"/>
    </source>
</evidence>
<feature type="domain" description="HTH tetR-type" evidence="6">
    <location>
        <begin position="27"/>
        <end position="87"/>
    </location>
</feature>
<dbReference type="GO" id="GO:0003700">
    <property type="term" value="F:DNA-binding transcription factor activity"/>
    <property type="evidence" value="ECO:0007669"/>
    <property type="project" value="TreeGrafter"/>
</dbReference>
<dbReference type="PROSITE" id="PS50977">
    <property type="entry name" value="HTH_TETR_2"/>
    <property type="match status" value="1"/>
</dbReference>
<dbReference type="GO" id="GO:0000976">
    <property type="term" value="F:transcription cis-regulatory region binding"/>
    <property type="evidence" value="ECO:0007669"/>
    <property type="project" value="TreeGrafter"/>
</dbReference>
<feature type="DNA-binding region" description="H-T-H motif" evidence="4">
    <location>
        <begin position="50"/>
        <end position="69"/>
    </location>
</feature>